<evidence type="ECO:0000256" key="1">
    <source>
        <dbReference type="SAM" id="SignalP"/>
    </source>
</evidence>
<reference evidence="2 3" key="1">
    <citation type="submission" date="2018-07" db="EMBL/GenBank/DDBJ databases">
        <title>Leeuwenhoekiella genomics.</title>
        <authorList>
            <person name="Tahon G."/>
            <person name="Willems A."/>
        </authorList>
    </citation>
    <scope>NUCLEOTIDE SEQUENCE [LARGE SCALE GENOMIC DNA]</scope>
    <source>
        <strain evidence="2 3">LMG 22550</strain>
    </source>
</reference>
<dbReference type="AlphaFoldDB" id="A0A4Q0P9U8"/>
<feature type="chain" id="PRO_5020458368" evidence="1">
    <location>
        <begin position="21"/>
        <end position="274"/>
    </location>
</feature>
<accession>A0A4Q0P9U8</accession>
<feature type="signal peptide" evidence="1">
    <location>
        <begin position="1"/>
        <end position="20"/>
    </location>
</feature>
<proteinExistence type="predicted"/>
<dbReference type="PROSITE" id="PS51257">
    <property type="entry name" value="PROKAR_LIPOPROTEIN"/>
    <property type="match status" value="1"/>
</dbReference>
<evidence type="ECO:0000313" key="3">
    <source>
        <dbReference type="Proteomes" id="UP000289238"/>
    </source>
</evidence>
<dbReference type="OrthoDB" id="1425378at2"/>
<comment type="caution">
    <text evidence="2">The sequence shown here is derived from an EMBL/GenBank/DDBJ whole genome shotgun (WGS) entry which is preliminary data.</text>
</comment>
<sequence length="274" mass="31322">MRIKLILASILFLAMLSACDSESNTEEDIPEQLPALRVQITTNTATPFVDYVLEATISTSNPIKEIEVTDNGGLSYTTKVSSTGDDLGTTLDLFFMYPTLGAYKLEFLVTDIYNQKVPFSETITVTRGNAVRIISAEVISFYNKDQTWDPEFNANDSNRLADVKIAFSKSKLVERFDTPSFEFDTWYISETRENQTDLFFDFSSEDLYIDLAKEVRITLRDDDGKNIGQSLMLDTPDYRILDFKEYNTRRPTKITLRDAAINFEMKFIVEWPQG</sequence>
<keyword evidence="1" id="KW-0732">Signal</keyword>
<keyword evidence="3" id="KW-1185">Reference proteome</keyword>
<name>A0A4Q0P9U8_9FLAO</name>
<gene>
    <name evidence="2" type="ORF">DSM00_944</name>
</gene>
<dbReference type="EMBL" id="QOVM01000002">
    <property type="protein sequence ID" value="RXG23331.1"/>
    <property type="molecule type" value="Genomic_DNA"/>
</dbReference>
<evidence type="ECO:0000313" key="2">
    <source>
        <dbReference type="EMBL" id="RXG23331.1"/>
    </source>
</evidence>
<organism evidence="2 3">
    <name type="scientific">Leeuwenhoekiella aequorea</name>
    <dbReference type="NCBI Taxonomy" id="283736"/>
    <lineage>
        <taxon>Bacteria</taxon>
        <taxon>Pseudomonadati</taxon>
        <taxon>Bacteroidota</taxon>
        <taxon>Flavobacteriia</taxon>
        <taxon>Flavobacteriales</taxon>
        <taxon>Flavobacteriaceae</taxon>
        <taxon>Leeuwenhoekiella</taxon>
    </lineage>
</organism>
<dbReference type="Proteomes" id="UP000289238">
    <property type="component" value="Unassembled WGS sequence"/>
</dbReference>
<protein>
    <submittedName>
        <fullName evidence="2">Uncharacterized protein</fullName>
    </submittedName>
</protein>
<dbReference type="RefSeq" id="WP_128756869.1">
    <property type="nucleotide sequence ID" value="NZ_QOVM01000002.1"/>
</dbReference>